<gene>
    <name evidence="1" type="ORF">HS1_000256</name>
</gene>
<dbReference type="KEGG" id="daw:HS1_000256"/>
<dbReference type="RefSeq" id="WP_066060366.1">
    <property type="nucleotide sequence ID" value="NZ_CP013015.1"/>
</dbReference>
<sequence>MAFASLDYAIIDILKTIALQNFSNFNKVTKELQKFIKKHESQLEGVNFLNAVCDNIEKAFLASYRPRLTVEDAKKKIKKLLQV</sequence>
<evidence type="ECO:0000313" key="1">
    <source>
        <dbReference type="EMBL" id="AMM40062.1"/>
    </source>
</evidence>
<accession>A0A7U4QIN7</accession>
<dbReference type="AlphaFoldDB" id="A0A7U4QIN7"/>
<reference evidence="1 2" key="1">
    <citation type="submission" date="2015-10" db="EMBL/GenBank/DDBJ databases">
        <title>Candidatus Desulfofervidus auxilii, a hydrogenotrophic sulfate-reducing bacterium involved in the thermophilic anaerobic oxidation of methane.</title>
        <authorList>
            <person name="Krukenberg V."/>
            <person name="Richter M."/>
            <person name="Wegener G."/>
        </authorList>
    </citation>
    <scope>NUCLEOTIDE SEQUENCE [LARGE SCALE GENOMIC DNA]</scope>
    <source>
        <strain evidence="1 2">HS1</strain>
    </source>
</reference>
<keyword evidence="2" id="KW-1185">Reference proteome</keyword>
<organism evidence="1 2">
    <name type="scientific">Desulfofervidus auxilii</name>
    <dbReference type="NCBI Taxonomy" id="1621989"/>
    <lineage>
        <taxon>Bacteria</taxon>
        <taxon>Pseudomonadati</taxon>
        <taxon>Thermodesulfobacteriota</taxon>
        <taxon>Candidatus Desulfofervidia</taxon>
        <taxon>Candidatus Desulfofervidales</taxon>
        <taxon>Candidatus Desulfofervidaceae</taxon>
        <taxon>Candidatus Desulfofervidus</taxon>
    </lineage>
</organism>
<name>A0A7U4QIN7_DESA2</name>
<evidence type="ECO:0000313" key="2">
    <source>
        <dbReference type="Proteomes" id="UP000070560"/>
    </source>
</evidence>
<dbReference type="Proteomes" id="UP000070560">
    <property type="component" value="Chromosome"/>
</dbReference>
<dbReference type="EMBL" id="CP013015">
    <property type="protein sequence ID" value="AMM40062.1"/>
    <property type="molecule type" value="Genomic_DNA"/>
</dbReference>
<protein>
    <submittedName>
        <fullName evidence="1">Uncharacterized protein</fullName>
    </submittedName>
</protein>
<proteinExistence type="predicted"/>